<dbReference type="PANTHER" id="PTHR24320:SF227">
    <property type="entry name" value="RETINOL DEHYDROGENASE 11"/>
    <property type="match status" value="1"/>
</dbReference>
<accession>A0A2T3HN09</accession>
<dbReference type="SUPFAM" id="SSF51735">
    <property type="entry name" value="NAD(P)-binding Rossmann-fold domains"/>
    <property type="match status" value="1"/>
</dbReference>
<evidence type="ECO:0000256" key="1">
    <source>
        <dbReference type="ARBA" id="ARBA00006484"/>
    </source>
</evidence>
<keyword evidence="5" id="KW-1185">Reference proteome</keyword>
<dbReference type="Proteomes" id="UP000240912">
    <property type="component" value="Unassembled WGS sequence"/>
</dbReference>
<dbReference type="InterPro" id="IPR002347">
    <property type="entry name" value="SDR_fam"/>
</dbReference>
<dbReference type="Pfam" id="PF00106">
    <property type="entry name" value="adh_short"/>
    <property type="match status" value="1"/>
</dbReference>
<evidence type="ECO:0000256" key="2">
    <source>
        <dbReference type="ARBA" id="ARBA00023002"/>
    </source>
</evidence>
<evidence type="ECO:0000256" key="3">
    <source>
        <dbReference type="ARBA" id="ARBA00071493"/>
    </source>
</evidence>
<dbReference type="RefSeq" id="WP_107216100.1">
    <property type="nucleotide sequence ID" value="NZ_KZ686269.1"/>
</dbReference>
<dbReference type="EMBL" id="PYLS01000005">
    <property type="protein sequence ID" value="PST83834.1"/>
    <property type="molecule type" value="Genomic_DNA"/>
</dbReference>
<keyword evidence="2" id="KW-0560">Oxidoreductase</keyword>
<dbReference type="InterPro" id="IPR036291">
    <property type="entry name" value="NAD(P)-bd_dom_sf"/>
</dbReference>
<reference evidence="4 5" key="1">
    <citation type="submission" date="2018-03" db="EMBL/GenBank/DDBJ databases">
        <authorList>
            <person name="Keele B.F."/>
        </authorList>
    </citation>
    <scope>NUCLEOTIDE SEQUENCE [LARGE SCALE GENOMIC DNA]</scope>
    <source>
        <strain evidence="4 5">YL28-9</strain>
    </source>
</reference>
<dbReference type="GO" id="GO:0016491">
    <property type="term" value="F:oxidoreductase activity"/>
    <property type="evidence" value="ECO:0007669"/>
    <property type="project" value="UniProtKB-KW"/>
</dbReference>
<dbReference type="CDD" id="cd05327">
    <property type="entry name" value="retinol-DH_like_SDR_c_like"/>
    <property type="match status" value="1"/>
</dbReference>
<dbReference type="OrthoDB" id="597510at2"/>
<dbReference type="FunFam" id="3.40.50.720:FF:000594">
    <property type="entry name" value="Short-chain oxidoreductase"/>
    <property type="match status" value="1"/>
</dbReference>
<dbReference type="AlphaFoldDB" id="A0A2T3HN09"/>
<name>A0A2T3HN09_9SPHI</name>
<gene>
    <name evidence="4" type="ORF">C7T94_12350</name>
</gene>
<proteinExistence type="inferred from homology"/>
<dbReference type="Gene3D" id="3.40.50.720">
    <property type="entry name" value="NAD(P)-binding Rossmann-like Domain"/>
    <property type="match status" value="1"/>
</dbReference>
<dbReference type="PANTHER" id="PTHR24320">
    <property type="entry name" value="RETINOL DEHYDROGENASE"/>
    <property type="match status" value="1"/>
</dbReference>
<dbReference type="PRINTS" id="PR00081">
    <property type="entry name" value="GDHRDH"/>
</dbReference>
<organism evidence="4 5">
    <name type="scientific">Pedobacter yulinensis</name>
    <dbReference type="NCBI Taxonomy" id="2126353"/>
    <lineage>
        <taxon>Bacteria</taxon>
        <taxon>Pseudomonadati</taxon>
        <taxon>Bacteroidota</taxon>
        <taxon>Sphingobacteriia</taxon>
        <taxon>Sphingobacteriales</taxon>
        <taxon>Sphingobacteriaceae</taxon>
        <taxon>Pedobacter</taxon>
    </lineage>
</organism>
<protein>
    <recommendedName>
        <fullName evidence="3">Probable oxidoreductase</fullName>
    </recommendedName>
</protein>
<sequence>MKRILSTYSAATRADEIVQGMDLSGKRCIVTGAGSGIGVEIARVLASAGASVTLAVRNIRAGNTVAESIRMQTRNRSVHAAELDLNSRKSVQSFCKKWKGPLHILINNAGIMALPHLTLSPEGWEMQFATNYLGHFALAWGLQEALADAASARIVTVSSSANLLSPVVFDDLHFAFRPYDPWLAYAQSKTANILFAVASSIWWEGLGITSNALNPGAVATGLPRHIGGQLHAPIEPLKTVEQAAATSVFLAVSPLVEGVGGRYFENCNEAITVAQRPDNYIGVAPYALDQQNAMRLWDETLYLLK</sequence>
<comment type="similarity">
    <text evidence="1">Belongs to the short-chain dehydrogenases/reductases (SDR) family.</text>
</comment>
<evidence type="ECO:0000313" key="4">
    <source>
        <dbReference type="EMBL" id="PST83834.1"/>
    </source>
</evidence>
<comment type="caution">
    <text evidence="4">The sequence shown here is derived from an EMBL/GenBank/DDBJ whole genome shotgun (WGS) entry which is preliminary data.</text>
</comment>
<evidence type="ECO:0000313" key="5">
    <source>
        <dbReference type="Proteomes" id="UP000240912"/>
    </source>
</evidence>